<keyword evidence="1 4" id="KW-0808">Transferase</keyword>
<proteinExistence type="predicted"/>
<dbReference type="PANTHER" id="PTHR43877">
    <property type="entry name" value="AMINOALKYLPHOSPHONATE N-ACETYLTRANSFERASE-RELATED-RELATED"/>
    <property type="match status" value="1"/>
</dbReference>
<dbReference type="RefSeq" id="WP_145177301.1">
    <property type="nucleotide sequence ID" value="NZ_CP061538.1"/>
</dbReference>
<dbReference type="InterPro" id="IPR000182">
    <property type="entry name" value="GNAT_dom"/>
</dbReference>
<reference evidence="4 5" key="1">
    <citation type="submission" date="2020-09" db="EMBL/GenBank/DDBJ databases">
        <title>Investigation of environmental microbe.</title>
        <authorList>
            <person name="Ou Y."/>
            <person name="Kang Q."/>
        </authorList>
    </citation>
    <scope>NUCLEOTIDE SEQUENCE [LARGE SCALE GENOMIC DNA]</scope>
    <source>
        <strain evidence="4 5">KJZ-9</strain>
    </source>
</reference>
<sequence length="170" mass="18743">MNFTLRIPGPHDGAGFERARQLSWRAAYEGIFEEKLFREREEKFDARAESFGEWFAGLDSNGCDVEAGTGARRCARIAVDEKGEILGTVSTRQVPGETLDLQSLYIVPQAFGTGMGEALMRAVLPEGEPVTVEVLATNGRAVAFYRKHGFRDTGKTSTFAGYKTMILQRG</sequence>
<dbReference type="Pfam" id="PF13673">
    <property type="entry name" value="Acetyltransf_10"/>
    <property type="match status" value="1"/>
</dbReference>
<keyword evidence="2" id="KW-0012">Acyltransferase</keyword>
<dbReference type="EMBL" id="CP061538">
    <property type="protein sequence ID" value="QNV40010.1"/>
    <property type="molecule type" value="Genomic_DNA"/>
</dbReference>
<keyword evidence="5" id="KW-1185">Reference proteome</keyword>
<dbReference type="Proteomes" id="UP000516421">
    <property type="component" value="Chromosome"/>
</dbReference>
<dbReference type="PROSITE" id="PS51186">
    <property type="entry name" value="GNAT"/>
    <property type="match status" value="1"/>
</dbReference>
<accession>A0A7H2BK14</accession>
<evidence type="ECO:0000313" key="4">
    <source>
        <dbReference type="EMBL" id="QNV40010.1"/>
    </source>
</evidence>
<evidence type="ECO:0000256" key="1">
    <source>
        <dbReference type="ARBA" id="ARBA00022679"/>
    </source>
</evidence>
<dbReference type="KEGG" id="rama:IDM48_00675"/>
<dbReference type="Gene3D" id="3.40.630.30">
    <property type="match status" value="1"/>
</dbReference>
<gene>
    <name evidence="4" type="ORF">IDM48_00675</name>
</gene>
<evidence type="ECO:0000259" key="3">
    <source>
        <dbReference type="PROSITE" id="PS51186"/>
    </source>
</evidence>
<dbReference type="InterPro" id="IPR016181">
    <property type="entry name" value="Acyl_CoA_acyltransferase"/>
</dbReference>
<dbReference type="InterPro" id="IPR050832">
    <property type="entry name" value="Bact_Acetyltransf"/>
</dbReference>
<organism evidence="4 5">
    <name type="scientific">Rothia amarae</name>
    <dbReference type="NCBI Taxonomy" id="169480"/>
    <lineage>
        <taxon>Bacteria</taxon>
        <taxon>Bacillati</taxon>
        <taxon>Actinomycetota</taxon>
        <taxon>Actinomycetes</taxon>
        <taxon>Micrococcales</taxon>
        <taxon>Micrococcaceae</taxon>
        <taxon>Rothia</taxon>
    </lineage>
</organism>
<dbReference type="GO" id="GO:0016747">
    <property type="term" value="F:acyltransferase activity, transferring groups other than amino-acyl groups"/>
    <property type="evidence" value="ECO:0007669"/>
    <property type="project" value="InterPro"/>
</dbReference>
<evidence type="ECO:0000313" key="5">
    <source>
        <dbReference type="Proteomes" id="UP000516421"/>
    </source>
</evidence>
<protein>
    <submittedName>
        <fullName evidence="4">GNAT family N-acetyltransferase</fullName>
    </submittedName>
</protein>
<dbReference type="SUPFAM" id="SSF55729">
    <property type="entry name" value="Acyl-CoA N-acyltransferases (Nat)"/>
    <property type="match status" value="1"/>
</dbReference>
<dbReference type="AlphaFoldDB" id="A0A7H2BK14"/>
<name>A0A7H2BK14_9MICC</name>
<evidence type="ECO:0000256" key="2">
    <source>
        <dbReference type="ARBA" id="ARBA00023315"/>
    </source>
</evidence>
<feature type="domain" description="N-acetyltransferase" evidence="3">
    <location>
        <begin position="34"/>
        <end position="170"/>
    </location>
</feature>